<feature type="region of interest" description="Disordered" evidence="10">
    <location>
        <begin position="336"/>
        <end position="374"/>
    </location>
</feature>
<dbReference type="Pfam" id="PF00069">
    <property type="entry name" value="Pkinase"/>
    <property type="match status" value="1"/>
</dbReference>
<gene>
    <name evidence="12" type="ORF">SSGG_06892</name>
</gene>
<evidence type="ECO:0000256" key="7">
    <source>
        <dbReference type="ARBA" id="ARBA00047899"/>
    </source>
</evidence>
<dbReference type="PROSITE" id="PS00107">
    <property type="entry name" value="PROTEIN_KINASE_ATP"/>
    <property type="match status" value="1"/>
</dbReference>
<dbReference type="GO" id="GO:0005524">
    <property type="term" value="F:ATP binding"/>
    <property type="evidence" value="ECO:0007669"/>
    <property type="project" value="UniProtKB-UniRule"/>
</dbReference>
<evidence type="ECO:0000256" key="1">
    <source>
        <dbReference type="ARBA" id="ARBA00012513"/>
    </source>
</evidence>
<evidence type="ECO:0000313" key="13">
    <source>
        <dbReference type="Proteomes" id="UP000003986"/>
    </source>
</evidence>
<evidence type="ECO:0000313" key="12">
    <source>
        <dbReference type="EMBL" id="EFE79525.2"/>
    </source>
</evidence>
<evidence type="ECO:0000256" key="2">
    <source>
        <dbReference type="ARBA" id="ARBA00022527"/>
    </source>
</evidence>
<evidence type="ECO:0000256" key="6">
    <source>
        <dbReference type="ARBA" id="ARBA00022840"/>
    </source>
</evidence>
<dbReference type="InterPro" id="IPR008271">
    <property type="entry name" value="Ser/Thr_kinase_AS"/>
</dbReference>
<dbReference type="InterPro" id="IPR017441">
    <property type="entry name" value="Protein_kinase_ATP_BS"/>
</dbReference>
<dbReference type="FunFam" id="1.10.510.10:FF:000021">
    <property type="entry name" value="Serine/threonine protein kinase"/>
    <property type="match status" value="1"/>
</dbReference>
<keyword evidence="5 12" id="KW-0418">Kinase</keyword>
<accession>D6AMP6</accession>
<reference evidence="13" key="1">
    <citation type="submission" date="2008-10" db="EMBL/GenBank/DDBJ databases">
        <authorList>
            <person name="Molnar K."/>
        </authorList>
    </citation>
    <scope>NUCLEOTIDE SEQUENCE [LARGE SCALE GENOMIC DNA]</scope>
    <source>
        <strain evidence="13">NRRL 15998</strain>
    </source>
</reference>
<dbReference type="InterPro" id="IPR000719">
    <property type="entry name" value="Prot_kinase_dom"/>
</dbReference>
<dbReference type="AlphaFoldDB" id="D6AMP6"/>
<keyword evidence="6 9" id="KW-0067">ATP-binding</keyword>
<feature type="compositionally biased region" description="Polar residues" evidence="10">
    <location>
        <begin position="430"/>
        <end position="443"/>
    </location>
</feature>
<keyword evidence="3" id="KW-0808">Transferase</keyword>
<dbReference type="PROSITE" id="PS50011">
    <property type="entry name" value="PROTEIN_KINASE_DOM"/>
    <property type="match status" value="1"/>
</dbReference>
<feature type="compositionally biased region" description="Polar residues" evidence="10">
    <location>
        <begin position="406"/>
        <end position="423"/>
    </location>
</feature>
<feature type="binding site" evidence="9">
    <location>
        <position position="76"/>
    </location>
    <ligand>
        <name>ATP</name>
        <dbReference type="ChEBI" id="CHEBI:30616"/>
    </ligand>
</feature>
<evidence type="ECO:0000259" key="11">
    <source>
        <dbReference type="PROSITE" id="PS50011"/>
    </source>
</evidence>
<evidence type="ECO:0000256" key="3">
    <source>
        <dbReference type="ARBA" id="ARBA00022679"/>
    </source>
</evidence>
<feature type="compositionally biased region" description="Pro residues" evidence="10">
    <location>
        <begin position="358"/>
        <end position="367"/>
    </location>
</feature>
<protein>
    <recommendedName>
        <fullName evidence="1">non-specific serine/threonine protein kinase</fullName>
        <ecNumber evidence="1">2.7.11.1</ecNumber>
    </recommendedName>
</protein>
<dbReference type="PANTHER" id="PTHR43289">
    <property type="entry name" value="MITOGEN-ACTIVATED PROTEIN KINASE KINASE KINASE 20-RELATED"/>
    <property type="match status" value="1"/>
</dbReference>
<evidence type="ECO:0000256" key="9">
    <source>
        <dbReference type="PROSITE-ProRule" id="PRU10141"/>
    </source>
</evidence>
<name>D6AMP6_STRFL</name>
<dbReference type="SUPFAM" id="SSF56112">
    <property type="entry name" value="Protein kinase-like (PK-like)"/>
    <property type="match status" value="1"/>
</dbReference>
<dbReference type="PROSITE" id="PS00108">
    <property type="entry name" value="PROTEIN_KINASE_ST"/>
    <property type="match status" value="1"/>
</dbReference>
<dbReference type="Gene3D" id="1.10.510.10">
    <property type="entry name" value="Transferase(Phosphotransferase) domain 1"/>
    <property type="match status" value="1"/>
</dbReference>
<dbReference type="SMART" id="SM00220">
    <property type="entry name" value="S_TKc"/>
    <property type="match status" value="1"/>
</dbReference>
<feature type="domain" description="Protein kinase" evidence="11">
    <location>
        <begin position="47"/>
        <end position="320"/>
    </location>
</feature>
<dbReference type="Pfam" id="PF13464">
    <property type="entry name" value="RodZ_C"/>
    <property type="match status" value="1"/>
</dbReference>
<dbReference type="CDD" id="cd14014">
    <property type="entry name" value="STKc_PknB_like"/>
    <property type="match status" value="1"/>
</dbReference>
<evidence type="ECO:0000256" key="10">
    <source>
        <dbReference type="SAM" id="MobiDB-lite"/>
    </source>
</evidence>
<dbReference type="RefSeq" id="WP_006129534.1">
    <property type="nucleotide sequence ID" value="NZ_DS999644.1"/>
</dbReference>
<organism evidence="12 13">
    <name type="scientific">Streptomyces filamentosus NRRL 15998</name>
    <dbReference type="NCBI Taxonomy" id="457431"/>
    <lineage>
        <taxon>Bacteria</taxon>
        <taxon>Bacillati</taxon>
        <taxon>Actinomycetota</taxon>
        <taxon>Actinomycetes</taxon>
        <taxon>Kitasatosporales</taxon>
        <taxon>Streptomycetaceae</taxon>
        <taxon>Streptomyces</taxon>
    </lineage>
</organism>
<comment type="catalytic activity">
    <reaction evidence="8">
        <text>L-seryl-[protein] + ATP = O-phospho-L-seryl-[protein] + ADP + H(+)</text>
        <dbReference type="Rhea" id="RHEA:17989"/>
        <dbReference type="Rhea" id="RHEA-COMP:9863"/>
        <dbReference type="Rhea" id="RHEA-COMP:11604"/>
        <dbReference type="ChEBI" id="CHEBI:15378"/>
        <dbReference type="ChEBI" id="CHEBI:29999"/>
        <dbReference type="ChEBI" id="CHEBI:30616"/>
        <dbReference type="ChEBI" id="CHEBI:83421"/>
        <dbReference type="ChEBI" id="CHEBI:456216"/>
        <dbReference type="EC" id="2.7.11.1"/>
    </reaction>
</comment>
<dbReference type="Gene3D" id="3.30.200.20">
    <property type="entry name" value="Phosphorylase Kinase, domain 1"/>
    <property type="match status" value="1"/>
</dbReference>
<dbReference type="GO" id="GO:0004674">
    <property type="term" value="F:protein serine/threonine kinase activity"/>
    <property type="evidence" value="ECO:0007669"/>
    <property type="project" value="UniProtKB-KW"/>
</dbReference>
<dbReference type="EC" id="2.7.11.1" evidence="1"/>
<dbReference type="InterPro" id="IPR011009">
    <property type="entry name" value="Kinase-like_dom_sf"/>
</dbReference>
<dbReference type="Proteomes" id="UP000003986">
    <property type="component" value="Unassembled WGS sequence"/>
</dbReference>
<comment type="catalytic activity">
    <reaction evidence="7">
        <text>L-threonyl-[protein] + ATP = O-phospho-L-threonyl-[protein] + ADP + H(+)</text>
        <dbReference type="Rhea" id="RHEA:46608"/>
        <dbReference type="Rhea" id="RHEA-COMP:11060"/>
        <dbReference type="Rhea" id="RHEA-COMP:11605"/>
        <dbReference type="ChEBI" id="CHEBI:15378"/>
        <dbReference type="ChEBI" id="CHEBI:30013"/>
        <dbReference type="ChEBI" id="CHEBI:30616"/>
        <dbReference type="ChEBI" id="CHEBI:61977"/>
        <dbReference type="ChEBI" id="CHEBI:456216"/>
        <dbReference type="EC" id="2.7.11.1"/>
    </reaction>
</comment>
<keyword evidence="2 12" id="KW-0723">Serine/threonine-protein kinase</keyword>
<keyword evidence="4 9" id="KW-0547">Nucleotide-binding</keyword>
<dbReference type="InterPro" id="IPR025194">
    <property type="entry name" value="RodZ-like_C"/>
</dbReference>
<evidence type="ECO:0000256" key="8">
    <source>
        <dbReference type="ARBA" id="ARBA00048679"/>
    </source>
</evidence>
<reference evidence="13" key="2">
    <citation type="submission" date="2008-12" db="EMBL/GenBank/DDBJ databases">
        <title>Annotation of Streptomyces roseosporus strain NRRL 15998.</title>
        <authorList>
            <consortium name="The Broad Institute Genome Sequencing Platform"/>
            <consortium name="Broad Institute Microbial Sequencing Center"/>
            <person name="Fischbach M."/>
            <person name="Ward D."/>
            <person name="Young S."/>
            <person name="Kodira C.D."/>
            <person name="Zeng Q."/>
            <person name="Koehrsen M."/>
            <person name="Godfrey P."/>
            <person name="Alvarado L."/>
            <person name="Berlin A.M."/>
            <person name="Borenstein D."/>
            <person name="Chen Z."/>
            <person name="Engels R."/>
            <person name="Freedman E."/>
            <person name="Gellesch M."/>
            <person name="Goldberg J."/>
            <person name="Griggs A."/>
            <person name="Gujja S."/>
            <person name="Heiman D.I."/>
            <person name="Hepburn T.A."/>
            <person name="Howarth C."/>
            <person name="Jen D."/>
            <person name="Larson L."/>
            <person name="Lewis B."/>
            <person name="Mehta T."/>
            <person name="Park D."/>
            <person name="Pearson M."/>
            <person name="Roberts A."/>
            <person name="Saif S."/>
            <person name="Shea T.D."/>
            <person name="Shenoy N."/>
            <person name="Sisk P."/>
            <person name="Stolte C."/>
            <person name="Sykes S.N."/>
            <person name="Walk T."/>
            <person name="White J."/>
            <person name="Yandava C."/>
            <person name="Straight P."/>
            <person name="Clardy J."/>
            <person name="Hung D."/>
            <person name="Kolter R."/>
            <person name="Mekalanos J."/>
            <person name="Walker S."/>
            <person name="Walsh C.T."/>
            <person name="Wieland B.L.C."/>
            <person name="Ilzarbe M."/>
            <person name="Galagan J."/>
            <person name="Nusbaum C."/>
            <person name="Birren B."/>
        </authorList>
    </citation>
    <scope>NUCLEOTIDE SEQUENCE [LARGE SCALE GENOMIC DNA]</scope>
    <source>
        <strain evidence="13">NRRL 15998</strain>
    </source>
</reference>
<feature type="region of interest" description="Disordered" evidence="10">
    <location>
        <begin position="403"/>
        <end position="456"/>
    </location>
</feature>
<evidence type="ECO:0000256" key="4">
    <source>
        <dbReference type="ARBA" id="ARBA00022741"/>
    </source>
</evidence>
<proteinExistence type="predicted"/>
<dbReference type="EMBL" id="DS999644">
    <property type="protein sequence ID" value="EFE79525.2"/>
    <property type="molecule type" value="Genomic_DNA"/>
</dbReference>
<dbReference type="FunFam" id="3.30.200.20:FF:000035">
    <property type="entry name" value="Serine/threonine protein kinase Stk1"/>
    <property type="match status" value="1"/>
</dbReference>
<dbReference type="GO" id="GO:0045717">
    <property type="term" value="P:negative regulation of fatty acid biosynthetic process"/>
    <property type="evidence" value="ECO:0007669"/>
    <property type="project" value="UniProtKB-ARBA"/>
</dbReference>
<sequence>MTEPLRRRSYARLACPAVPLSFPGHGGGLRGMSASIRPGWPVGRGRYVIDELIGEGGMAAVHRAYDTELDRVVAVKTMNAVVAADPQSRERFRREARAVAAINHPNVVAIHDVGAEELATGSVPYLVMEHLDGKPLTEWLPPAPGGLPLSTVLRFVSGILAALDASHARGMVHRDIKPANVMVTASGAVKVMDFGIARALDHQGTALTGTGYTIGTPHYMAPEQFEPGRAVDGRCDLYATGIVLFQLLAGAVPFDADSGFRIGYLHVTAEPPALASLGADVPPEIEALIARSLAKAPEDRFPNAAAMRAEVERIRQHQSTSPAQATLGATAPVPVDVQAAPTPTAPSADGVHHLKTVPAPPRQPPMPQRAGAVGRRTPGSRLVIVAVASVVLCAAGFGGAALLDSRGSTADTPPAGTKNSTTGAADPPRDTTSQPATPTTEDGNASEGEAKGKSEVTVKVTAEDRQGWVSAKDSKGDTLYDGLLQMGETKTFKDTDRIDIVLGDSGAMRLLVNGKETMEEFKDNMVVRLSYTPTD</sequence>
<evidence type="ECO:0000256" key="5">
    <source>
        <dbReference type="ARBA" id="ARBA00022777"/>
    </source>
</evidence>
<dbReference type="PANTHER" id="PTHR43289:SF6">
    <property type="entry name" value="SERINE_THREONINE-PROTEIN KINASE NEKL-3"/>
    <property type="match status" value="1"/>
</dbReference>